<protein>
    <submittedName>
        <fullName evidence="4">Uncharacterized protein</fullName>
    </submittedName>
</protein>
<proteinExistence type="predicted"/>
<comment type="caution">
    <text evidence="4">The sequence shown here is derived from an EMBL/GenBank/DDBJ whole genome shotgun (WGS) entry which is preliminary data.</text>
</comment>
<dbReference type="AlphaFoldDB" id="A0A2I1G0E4"/>
<accession>A0A2I1G0E4</accession>
<keyword evidence="2" id="KW-0812">Transmembrane</keyword>
<evidence type="ECO:0000256" key="2">
    <source>
        <dbReference type="SAM" id="Phobius"/>
    </source>
</evidence>
<gene>
    <name evidence="4" type="ORF">RhiirA4_530412</name>
</gene>
<dbReference type="Proteomes" id="UP000234323">
    <property type="component" value="Unassembled WGS sequence"/>
</dbReference>
<reference evidence="4 5" key="1">
    <citation type="submission" date="2015-10" db="EMBL/GenBank/DDBJ databases">
        <title>Genome analyses suggest a sexual origin of heterokaryosis in a supposedly ancient asexual fungus.</title>
        <authorList>
            <person name="Ropars J."/>
            <person name="Sedzielewska K."/>
            <person name="Noel J."/>
            <person name="Charron P."/>
            <person name="Farinelli L."/>
            <person name="Marton T."/>
            <person name="Kruger M."/>
            <person name="Pelin A."/>
            <person name="Brachmann A."/>
            <person name="Corradi N."/>
        </authorList>
    </citation>
    <scope>NUCLEOTIDE SEQUENCE [LARGE SCALE GENOMIC DNA]</scope>
    <source>
        <strain evidence="4 5">A4</strain>
    </source>
</reference>
<dbReference type="EMBL" id="LLXI01000088">
    <property type="protein sequence ID" value="PKY40090.1"/>
    <property type="molecule type" value="Genomic_DNA"/>
</dbReference>
<dbReference type="VEuPathDB" id="FungiDB:FUN_021338"/>
<evidence type="ECO:0000256" key="1">
    <source>
        <dbReference type="SAM" id="MobiDB-lite"/>
    </source>
</evidence>
<sequence length="168" mass="17385">MKKGTIFVSLLLLLLSIVRAQDGAPTGGTPTPTASPAPNGIETCLEISQCGDDQACRAKCAGVPNPTEQQVNDTIACIGQCNPADPNYAACRDSCIDTYYNPKPTFTSSTIPPSTIPPSVSTASTSAASSNKASPTPISSVAVKTTSFSTLLLAFIIFMTSVCFSLDK</sequence>
<keyword evidence="5" id="KW-1185">Reference proteome</keyword>
<evidence type="ECO:0000313" key="4">
    <source>
        <dbReference type="EMBL" id="PKY40090.1"/>
    </source>
</evidence>
<organism evidence="4 5">
    <name type="scientific">Rhizophagus irregularis</name>
    <dbReference type="NCBI Taxonomy" id="588596"/>
    <lineage>
        <taxon>Eukaryota</taxon>
        <taxon>Fungi</taxon>
        <taxon>Fungi incertae sedis</taxon>
        <taxon>Mucoromycota</taxon>
        <taxon>Glomeromycotina</taxon>
        <taxon>Glomeromycetes</taxon>
        <taxon>Glomerales</taxon>
        <taxon>Glomeraceae</taxon>
        <taxon>Rhizophagus</taxon>
    </lineage>
</organism>
<evidence type="ECO:0000256" key="3">
    <source>
        <dbReference type="SAM" id="SignalP"/>
    </source>
</evidence>
<dbReference type="VEuPathDB" id="FungiDB:RhiirA1_531195"/>
<evidence type="ECO:0000313" key="5">
    <source>
        <dbReference type="Proteomes" id="UP000234323"/>
    </source>
</evidence>
<dbReference type="OrthoDB" id="5597238at2759"/>
<feature type="region of interest" description="Disordered" evidence="1">
    <location>
        <begin position="110"/>
        <end position="137"/>
    </location>
</feature>
<keyword evidence="2" id="KW-1133">Transmembrane helix</keyword>
<feature type="signal peptide" evidence="3">
    <location>
        <begin position="1"/>
        <end position="20"/>
    </location>
</feature>
<dbReference type="VEuPathDB" id="FungiDB:RhiirFUN_003179"/>
<feature type="transmembrane region" description="Helical" evidence="2">
    <location>
        <begin position="148"/>
        <end position="166"/>
    </location>
</feature>
<name>A0A2I1G0E4_9GLOM</name>
<keyword evidence="2" id="KW-0472">Membrane</keyword>
<feature type="chain" id="PRO_5014154412" evidence="3">
    <location>
        <begin position="21"/>
        <end position="168"/>
    </location>
</feature>
<keyword evidence="3" id="KW-0732">Signal</keyword>